<evidence type="ECO:0000256" key="2">
    <source>
        <dbReference type="ARBA" id="ARBA00023315"/>
    </source>
</evidence>
<evidence type="ECO:0000256" key="1">
    <source>
        <dbReference type="ARBA" id="ARBA00022679"/>
    </source>
</evidence>
<dbReference type="SMART" id="SM00563">
    <property type="entry name" value="PlsC"/>
    <property type="match status" value="1"/>
</dbReference>
<evidence type="ECO:0000313" key="5">
    <source>
        <dbReference type="Proteomes" id="UP001208656"/>
    </source>
</evidence>
<name>A0ABT2WDF6_9BACI</name>
<protein>
    <submittedName>
        <fullName evidence="4">1-acyl-sn-glycerol-3-phosphate acyltransferase</fullName>
    </submittedName>
</protein>
<gene>
    <name evidence="4" type="ORF">OEV82_04520</name>
</gene>
<dbReference type="SUPFAM" id="SSF69593">
    <property type="entry name" value="Glycerol-3-phosphate (1)-acyltransferase"/>
    <property type="match status" value="1"/>
</dbReference>
<dbReference type="GO" id="GO:0016746">
    <property type="term" value="F:acyltransferase activity"/>
    <property type="evidence" value="ECO:0007669"/>
    <property type="project" value="UniProtKB-KW"/>
</dbReference>
<feature type="domain" description="Phospholipid/glycerol acyltransferase" evidence="3">
    <location>
        <begin position="35"/>
        <end position="147"/>
    </location>
</feature>
<dbReference type="PANTHER" id="PTHR10434:SF11">
    <property type="entry name" value="1-ACYL-SN-GLYCEROL-3-PHOSPHATE ACYLTRANSFERASE"/>
    <property type="match status" value="1"/>
</dbReference>
<organism evidence="4 5">
    <name type="scientific">Pallidibacillus thermolactis</name>
    <dbReference type="NCBI Taxonomy" id="251051"/>
    <lineage>
        <taxon>Bacteria</taxon>
        <taxon>Bacillati</taxon>
        <taxon>Bacillota</taxon>
        <taxon>Bacilli</taxon>
        <taxon>Bacillales</taxon>
        <taxon>Bacillaceae</taxon>
        <taxon>Pallidibacillus</taxon>
    </lineage>
</organism>
<dbReference type="RefSeq" id="WP_263061160.1">
    <property type="nucleotide sequence ID" value="NZ_JAOUSE010000007.1"/>
</dbReference>
<dbReference type="Proteomes" id="UP001208656">
    <property type="component" value="Unassembled WGS sequence"/>
</dbReference>
<keyword evidence="2 4" id="KW-0012">Acyltransferase</keyword>
<dbReference type="CDD" id="cd07989">
    <property type="entry name" value="LPLAT_AGPAT-like"/>
    <property type="match status" value="1"/>
</dbReference>
<evidence type="ECO:0000259" key="3">
    <source>
        <dbReference type="SMART" id="SM00563"/>
    </source>
</evidence>
<dbReference type="EMBL" id="JAOUSE010000007">
    <property type="protein sequence ID" value="MCU9593721.1"/>
    <property type="molecule type" value="Genomic_DNA"/>
</dbReference>
<comment type="caution">
    <text evidence="4">The sequence shown here is derived from an EMBL/GenBank/DDBJ whole genome shotgun (WGS) entry which is preliminary data.</text>
</comment>
<keyword evidence="1" id="KW-0808">Transferase</keyword>
<sequence>MNFYTVARGIVKLIMSCLYRIETKGLENIPKEGAVLLCANHIHNLDPPLVGITMKRPVVFMAKEELFKVPILGKIVRKANAFPIKRGKADREAIRIGLKTLREGKVLGIFPEGTRSRTGELGKGLSGVGFFALRSDATVIPCAIIGPYKLFRKVKIIYGNPVNFNKLKDKNASIEEATELIMTHIREILIQYK</sequence>
<reference evidence="4 5" key="1">
    <citation type="submission" date="2022-10" db="EMBL/GenBank/DDBJ databases">
        <title>Description of Fervidibacillus gen. nov. in the family Fervidibacillaceae fam. nov. with two species, Fervidibacillus albus sp. nov., and Fervidibacillus halotolerans sp. nov., isolated from tidal flat sediments.</title>
        <authorList>
            <person name="Kwon K.K."/>
            <person name="Yang S.-H."/>
        </authorList>
    </citation>
    <scope>NUCLEOTIDE SEQUENCE [LARGE SCALE GENOMIC DNA]</scope>
    <source>
        <strain evidence="4 5">DSM 23332</strain>
    </source>
</reference>
<dbReference type="PANTHER" id="PTHR10434">
    <property type="entry name" value="1-ACYL-SN-GLYCEROL-3-PHOSPHATE ACYLTRANSFERASE"/>
    <property type="match status" value="1"/>
</dbReference>
<dbReference type="InterPro" id="IPR002123">
    <property type="entry name" value="Plipid/glycerol_acylTrfase"/>
</dbReference>
<proteinExistence type="predicted"/>
<evidence type="ECO:0000313" key="4">
    <source>
        <dbReference type="EMBL" id="MCU9593721.1"/>
    </source>
</evidence>
<dbReference type="Pfam" id="PF01553">
    <property type="entry name" value="Acyltransferase"/>
    <property type="match status" value="1"/>
</dbReference>
<keyword evidence="5" id="KW-1185">Reference proteome</keyword>
<accession>A0ABT2WDF6</accession>